<dbReference type="Pfam" id="PF02809">
    <property type="entry name" value="UIM"/>
    <property type="match status" value="2"/>
</dbReference>
<proteinExistence type="predicted"/>
<feature type="binding site" evidence="2">
    <location>
        <position position="592"/>
    </location>
    <ligand>
        <name>substrate</name>
    </ligand>
</feature>
<organism evidence="5 6">
    <name type="scientific">Aspergillus homomorphus (strain CBS 101889)</name>
    <dbReference type="NCBI Taxonomy" id="1450537"/>
    <lineage>
        <taxon>Eukaryota</taxon>
        <taxon>Fungi</taxon>
        <taxon>Dikarya</taxon>
        <taxon>Ascomycota</taxon>
        <taxon>Pezizomycotina</taxon>
        <taxon>Eurotiomycetes</taxon>
        <taxon>Eurotiomycetidae</taxon>
        <taxon>Eurotiales</taxon>
        <taxon>Aspergillaceae</taxon>
        <taxon>Aspergillus</taxon>
        <taxon>Aspergillus subgen. Circumdati</taxon>
    </lineage>
</organism>
<feature type="site" description="Interaction with DNA" evidence="3">
    <location>
        <position position="624"/>
    </location>
</feature>
<feature type="binding site" evidence="2">
    <location>
        <position position="346"/>
    </location>
    <ligand>
        <name>substrate</name>
    </ligand>
</feature>
<dbReference type="Gene3D" id="6.10.140.100">
    <property type="match status" value="1"/>
</dbReference>
<feature type="compositionally biased region" description="Polar residues" evidence="4">
    <location>
        <begin position="85"/>
        <end position="111"/>
    </location>
</feature>
<feature type="active site" description="Nucleophile" evidence="1">
    <location>
        <position position="344"/>
    </location>
</feature>
<protein>
    <submittedName>
        <fullName evidence="5">Phospholipase D/nuclease</fullName>
    </submittedName>
</protein>
<evidence type="ECO:0000313" key="5">
    <source>
        <dbReference type="EMBL" id="RAL08298.1"/>
    </source>
</evidence>
<gene>
    <name evidence="5" type="ORF">BO97DRAFT_446203</name>
</gene>
<evidence type="ECO:0000256" key="1">
    <source>
        <dbReference type="PIRSR" id="PIRSR610347-1"/>
    </source>
</evidence>
<dbReference type="PANTHER" id="PTHR12415:SF4">
    <property type="entry name" value="TYROSYL-DNA PHOSPHODIESTERASE DOMAIN-CONTAINING PROTEIN"/>
    <property type="match status" value="1"/>
</dbReference>
<evidence type="ECO:0000256" key="2">
    <source>
        <dbReference type="PIRSR" id="PIRSR610347-2"/>
    </source>
</evidence>
<feature type="compositionally biased region" description="Polar residues" evidence="4">
    <location>
        <begin position="223"/>
        <end position="237"/>
    </location>
</feature>
<dbReference type="VEuPathDB" id="FungiDB:BO97DRAFT_446203"/>
<dbReference type="SMART" id="SM00726">
    <property type="entry name" value="UIM"/>
    <property type="match status" value="3"/>
</dbReference>
<dbReference type="OrthoDB" id="47785at2759"/>
<feature type="compositionally biased region" description="Low complexity" evidence="4">
    <location>
        <begin position="674"/>
        <end position="688"/>
    </location>
</feature>
<dbReference type="RefSeq" id="XP_025547452.1">
    <property type="nucleotide sequence ID" value="XM_025698624.1"/>
</dbReference>
<feature type="active site" description="Proton donor/acceptor" evidence="1">
    <location>
        <position position="590"/>
    </location>
</feature>
<name>A0A395HN83_ASPHC</name>
<dbReference type="GO" id="GO:0005634">
    <property type="term" value="C:nucleus"/>
    <property type="evidence" value="ECO:0007669"/>
    <property type="project" value="InterPro"/>
</dbReference>
<dbReference type="AlphaFoldDB" id="A0A395HN83"/>
<dbReference type="GO" id="GO:0003697">
    <property type="term" value="F:single-stranded DNA binding"/>
    <property type="evidence" value="ECO:0007669"/>
    <property type="project" value="TreeGrafter"/>
</dbReference>
<dbReference type="InterPro" id="IPR003903">
    <property type="entry name" value="UIM_dom"/>
</dbReference>
<dbReference type="Proteomes" id="UP000248961">
    <property type="component" value="Unassembled WGS sequence"/>
</dbReference>
<feature type="compositionally biased region" description="Basic and acidic residues" evidence="4">
    <location>
        <begin position="213"/>
        <end position="222"/>
    </location>
</feature>
<feature type="compositionally biased region" description="Polar residues" evidence="4">
    <location>
        <begin position="689"/>
        <end position="699"/>
    </location>
</feature>
<dbReference type="STRING" id="1450537.A0A395HN83"/>
<dbReference type="CDD" id="cd09122">
    <property type="entry name" value="PLDc_Tdp1_1"/>
    <property type="match status" value="1"/>
</dbReference>
<dbReference type="GO" id="GO:0017005">
    <property type="term" value="F:3'-tyrosyl-DNA phosphodiesterase activity"/>
    <property type="evidence" value="ECO:0007669"/>
    <property type="project" value="TreeGrafter"/>
</dbReference>
<dbReference type="InterPro" id="IPR010347">
    <property type="entry name" value="Tdp1"/>
</dbReference>
<feature type="region of interest" description="Disordered" evidence="4">
    <location>
        <begin position="660"/>
        <end position="739"/>
    </location>
</feature>
<reference evidence="5 6" key="1">
    <citation type="submission" date="2018-02" db="EMBL/GenBank/DDBJ databases">
        <title>The genomes of Aspergillus section Nigri reveals drivers in fungal speciation.</title>
        <authorList>
            <consortium name="DOE Joint Genome Institute"/>
            <person name="Vesth T.C."/>
            <person name="Nybo J."/>
            <person name="Theobald S."/>
            <person name="Brandl J."/>
            <person name="Frisvad J.C."/>
            <person name="Nielsen K.F."/>
            <person name="Lyhne E.K."/>
            <person name="Kogle M.E."/>
            <person name="Kuo A."/>
            <person name="Riley R."/>
            <person name="Clum A."/>
            <person name="Nolan M."/>
            <person name="Lipzen A."/>
            <person name="Salamov A."/>
            <person name="Henrissat B."/>
            <person name="Wiebenga A."/>
            <person name="De vries R.P."/>
            <person name="Grigoriev I.V."/>
            <person name="Mortensen U.H."/>
            <person name="Andersen M.R."/>
            <person name="Baker S.E."/>
        </authorList>
    </citation>
    <scope>NUCLEOTIDE SEQUENCE [LARGE SCALE GENOMIC DNA]</scope>
    <source>
        <strain evidence="5 6">CBS 101889</strain>
    </source>
</reference>
<dbReference type="SUPFAM" id="SSF56024">
    <property type="entry name" value="Phospholipase D/nuclease"/>
    <property type="match status" value="2"/>
</dbReference>
<dbReference type="GeneID" id="37202913"/>
<sequence>MSSEDGDDAELRAAMAASLADMTGTPAERRPQRRQQPPVVDLTGDTGSESEDVMSIYPKSRSVIGSDTDNEEDEGMKRAMALSLQEFQEAQGPSSASQPTVESTGTDQIPNPSLPIDLEDDDEDLKKAIALSKLSETSKPVHHSGSLESPTEPVSSSGTSTSASATNPRSKVDPDGPVKPTGILGLDRKQMEQERLARLAKRKADDSTSLNERTPKYSRTDQTKLPQDSPRASNTGVSPPKTPSLQYPGGVVKKTWAFGYPRQGDDIKIEEVLQKSDLELAVLSSFMWSMDWLFSKTDTRNTRFLLIMQAKEDALKRQYESEAASLRNVRLCFPPMDGQVNCMHSKLMLLFHPSYVRIAVPTANLTDFDWGEMNGVMENSVFLIDLPKLGDVQTECPRTAFYEELVYFLRASTLDEAIIARLKRFDFAKTAKYAFVHTIGGAHTGTAWERTGYCGLGRAVRSMGLRTSQPLNLDFVSSSLGSLSDDFLRSIYLASQGDNGITDLTLRSSKTFPVKHLTNPAKLLPQTTASEWKNDRFRAYFPSKTTVAASKGGAGCAGTVCFQSKWYDGPRFPRNVLRDCQSQRPGLLMHNKILYVRPDEPIPLAQDKDTVCPAWAYVGSANLSESAWGRLVIDRTTKQPKLNCRNWECGVLVRVLKKRGQANGEQDGGGGSGTSSRASSSTATGSASPPQGQAQTGTGREQAKSLPELFAGTVPVPMRVPGRQFEGARRPWFFSEDTR</sequence>
<dbReference type="Gene3D" id="3.30.870.10">
    <property type="entry name" value="Endonuclease Chain A"/>
    <property type="match status" value="2"/>
</dbReference>
<accession>A0A395HN83</accession>
<feature type="compositionally biased region" description="Basic and acidic residues" evidence="4">
    <location>
        <begin position="186"/>
        <end position="206"/>
    </location>
</feature>
<evidence type="ECO:0000256" key="3">
    <source>
        <dbReference type="PIRSR" id="PIRSR610347-3"/>
    </source>
</evidence>
<feature type="compositionally biased region" description="Low complexity" evidence="4">
    <location>
        <begin position="148"/>
        <end position="166"/>
    </location>
</feature>
<dbReference type="Pfam" id="PF06087">
    <property type="entry name" value="Tyr-DNA_phospho"/>
    <property type="match status" value="1"/>
</dbReference>
<evidence type="ECO:0000313" key="6">
    <source>
        <dbReference type="Proteomes" id="UP000248961"/>
    </source>
</evidence>
<evidence type="ECO:0000256" key="4">
    <source>
        <dbReference type="SAM" id="MobiDB-lite"/>
    </source>
</evidence>
<keyword evidence="6" id="KW-1185">Reference proteome</keyword>
<dbReference type="PANTHER" id="PTHR12415">
    <property type="entry name" value="TYROSYL-DNA PHOSPHODIESTERASE 1"/>
    <property type="match status" value="1"/>
</dbReference>
<feature type="region of interest" description="Disordered" evidence="4">
    <location>
        <begin position="1"/>
        <end position="248"/>
    </location>
</feature>
<dbReference type="Pfam" id="PF23625">
    <property type="entry name" value="UIM_2"/>
    <property type="match status" value="1"/>
</dbReference>
<dbReference type="EMBL" id="KZ824316">
    <property type="protein sequence ID" value="RAL08298.1"/>
    <property type="molecule type" value="Genomic_DNA"/>
</dbReference>
<dbReference type="GO" id="GO:0006281">
    <property type="term" value="P:DNA repair"/>
    <property type="evidence" value="ECO:0007669"/>
    <property type="project" value="InterPro"/>
</dbReference>
<dbReference type="GO" id="GO:0003690">
    <property type="term" value="F:double-stranded DNA binding"/>
    <property type="evidence" value="ECO:0007669"/>
    <property type="project" value="TreeGrafter"/>
</dbReference>
<feature type="compositionally biased region" description="Low complexity" evidence="4">
    <location>
        <begin position="12"/>
        <end position="22"/>
    </location>
</feature>